<evidence type="ECO:0000313" key="1">
    <source>
        <dbReference type="EMBL" id="CAG7910816.1"/>
    </source>
</evidence>
<dbReference type="EMBL" id="LS974626">
    <property type="protein sequence ID" value="CAG7910816.1"/>
    <property type="molecule type" value="Genomic_DNA"/>
</dbReference>
<reference evidence="1 2" key="1">
    <citation type="submission" date="2021-07" db="EMBL/GenBank/DDBJ databases">
        <authorList>
            <consortium name="Genoscope - CEA"/>
            <person name="William W."/>
        </authorList>
    </citation>
    <scope>NUCLEOTIDE SEQUENCE [LARGE SCALE GENOMIC DNA]</scope>
</reference>
<name>A0A8D9I3B1_BRACM</name>
<evidence type="ECO:0000313" key="2">
    <source>
        <dbReference type="Proteomes" id="UP000694005"/>
    </source>
</evidence>
<organism evidence="1 2">
    <name type="scientific">Brassica campestris</name>
    <name type="common">Field mustard</name>
    <dbReference type="NCBI Taxonomy" id="3711"/>
    <lineage>
        <taxon>Eukaryota</taxon>
        <taxon>Viridiplantae</taxon>
        <taxon>Streptophyta</taxon>
        <taxon>Embryophyta</taxon>
        <taxon>Tracheophyta</taxon>
        <taxon>Spermatophyta</taxon>
        <taxon>Magnoliopsida</taxon>
        <taxon>eudicotyledons</taxon>
        <taxon>Gunneridae</taxon>
        <taxon>Pentapetalae</taxon>
        <taxon>rosids</taxon>
        <taxon>malvids</taxon>
        <taxon>Brassicales</taxon>
        <taxon>Brassicaceae</taxon>
        <taxon>Brassiceae</taxon>
        <taxon>Brassica</taxon>
    </lineage>
</organism>
<dbReference type="AlphaFoldDB" id="A0A8D9I3B1"/>
<accession>A0A8D9I3B1</accession>
<proteinExistence type="predicted"/>
<dbReference type="Proteomes" id="UP000694005">
    <property type="component" value="Chromosome A10"/>
</dbReference>
<sequence>MDAGDLVVEHDSRDNLIRNRFRQTLHNRGSRALVSSHFNPSSKFSS</sequence>
<dbReference type="Gramene" id="A10p20620.2_BraZ1">
    <property type="protein sequence ID" value="A10p20620.2_BraZ1.CDS.1"/>
    <property type="gene ID" value="A10g20620.2_BraZ1"/>
</dbReference>
<gene>
    <name evidence="1" type="ORF">BRAPAZ1V2_A10P20620.2</name>
</gene>
<protein>
    <submittedName>
        <fullName evidence="1">Uncharacterized protein</fullName>
    </submittedName>
</protein>